<evidence type="ECO:0000256" key="1">
    <source>
        <dbReference type="SAM" id="MobiDB-lite"/>
    </source>
</evidence>
<dbReference type="VEuPathDB" id="AmoebaDB:EIN_150030"/>
<dbReference type="KEGG" id="eiv:EIN_150030"/>
<organism evidence="3 4">
    <name type="scientific">Entamoeba invadens IP1</name>
    <dbReference type="NCBI Taxonomy" id="370355"/>
    <lineage>
        <taxon>Eukaryota</taxon>
        <taxon>Amoebozoa</taxon>
        <taxon>Evosea</taxon>
        <taxon>Archamoebae</taxon>
        <taxon>Mastigamoebida</taxon>
        <taxon>Entamoebidae</taxon>
        <taxon>Entamoeba</taxon>
    </lineage>
</organism>
<feature type="region of interest" description="Disordered" evidence="1">
    <location>
        <begin position="4852"/>
        <end position="4877"/>
    </location>
</feature>
<proteinExistence type="predicted"/>
<dbReference type="RefSeq" id="XP_004257947.1">
    <property type="nucleotide sequence ID" value="XM_004257899.1"/>
</dbReference>
<dbReference type="OrthoDB" id="29674at2759"/>
<evidence type="ECO:0000256" key="2">
    <source>
        <dbReference type="SAM" id="Phobius"/>
    </source>
</evidence>
<dbReference type="OMA" id="FIVYIVH"/>
<accession>A0A0A1UEC6</accession>
<evidence type="ECO:0000313" key="4">
    <source>
        <dbReference type="Proteomes" id="UP000014680"/>
    </source>
</evidence>
<name>A0A0A1UEC6_ENTIV</name>
<keyword evidence="4" id="KW-1185">Reference proteome</keyword>
<dbReference type="GeneID" id="14890296"/>
<keyword evidence="2" id="KW-1133">Transmembrane helix</keyword>
<feature type="transmembrane region" description="Helical" evidence="2">
    <location>
        <begin position="4764"/>
        <end position="4791"/>
    </location>
</feature>
<dbReference type="EMBL" id="KB206474">
    <property type="protein sequence ID" value="ELP91176.1"/>
    <property type="molecule type" value="Genomic_DNA"/>
</dbReference>
<gene>
    <name evidence="3" type="ORF">EIN_150030</name>
</gene>
<keyword evidence="2" id="KW-0812">Transmembrane</keyword>
<dbReference type="Proteomes" id="UP000014680">
    <property type="component" value="Unassembled WGS sequence"/>
</dbReference>
<evidence type="ECO:0000313" key="3">
    <source>
        <dbReference type="EMBL" id="ELP91176.1"/>
    </source>
</evidence>
<feature type="compositionally biased region" description="Low complexity" evidence="1">
    <location>
        <begin position="4865"/>
        <end position="4877"/>
    </location>
</feature>
<reference evidence="3 4" key="1">
    <citation type="submission" date="2012-10" db="EMBL/GenBank/DDBJ databases">
        <authorList>
            <person name="Zafar N."/>
            <person name="Inman J."/>
            <person name="Hall N."/>
            <person name="Lorenzi H."/>
            <person name="Caler E."/>
        </authorList>
    </citation>
    <scope>NUCLEOTIDE SEQUENCE [LARGE SCALE GENOMIC DNA]</scope>
    <source>
        <strain evidence="3 4">IP1</strain>
    </source>
</reference>
<keyword evidence="2" id="KW-0472">Membrane</keyword>
<protein>
    <recommendedName>
        <fullName evidence="5">Serine-threonine-isoleucine rich protein</fullName>
    </recommendedName>
</protein>
<sequence length="4877" mass="539120">MNYASEIVLNDVIGNLHDDFKYTVSTTRTGFFLVSKEAISNTEYKNHLFSKEPKLYRYGTTENSHITCTLEGNKFEEYMCDEFAHDEMILVYHGSSFESTTLTAGQWMIVNFDSSTIFITETSNTINATTLNITGVFTIEGTINNVTYFYMKHGVQNRVNFLDFNPTVIHLLDDPNPTQSTAVFFYLSKKSTSSASWEGKKLSSFKVNSDYYRVTNLESNKYCTINTEGNAFVEPDCVKSILDNSNKLTLKYLGTSQKLPIVNVERVTFNDFEFNEGTTEIEGYIFNELSLTFKNVYLTNITVQTLKFTPVFVYGTCLSSKIASVQIQTEYVGYVLHDNSITISSTKIGEKLGKSYYRAMSSNNNIKNRCELSCTSEGVCDFIQKDCEKYATGNFSDLIVQSKVTKINNIPGDIRDFSKCDLTAAGVLEIKDGIELTCTNVDNKNFPLVIVSGKIQITSYTTSSNNISILSNLPTTLTVGDTTKFVWVHNSAVDTSPQCRKVNDKYSRCTNDPKITSILNTCTLTDKSYNFVDCDQSDLNTYKVDFMFVDLILQQTQIFIDTLKVNKLTLSDQTSCSLSSSTLVVHSILDVAACDFFNIAIKTENEISLITTTSVNGYIQTDSNITLSNLTTINSITLLTKKMVSVISTEFNQYNVTDGTNKQYFYAKESTCTITGTDFETKDVCNFIINFNEIDIKIPTTSQIDEKDRKFKSIKNINTFDNIPINQPNLKLVNFETTTGSSAILKEADNVKLTKGFTLNISKINTELVVSSSGCYLYATTSIATIKYEDGIYFVGIVEGTTGTAISDTLFRYGKSDTYCTTNSGTTFVEYDCNAIQTELIPDFENKMTLVVMNDVNGITQKFLSCEIGNFYAIENIKCGSTTITSIKFIIKNSQLGMLTLNTADDLYRIIENSTISDISKDSSNVLPIFYASVANTISNTTPKLYHIKITNNHYRYYGKTGGDNTCTYTDGVYNVADCNSTASIGIDLTITTDNFDNFVNTFKNAKTTTTVTTITALKATTFVPSFSDNLIINALIVDILELPTSYKSLVINSKNTQPSEIKNEVKNGMNPLFVGIVKVPTTVLHVELDSTMNRYYTSTLGYGCFCNSTTSFEQWDCSNKYFINKKTFKCTMESIKTFTFKSDANEFNLMEITHDMTISLIKAVSLNINTSSYTLDGSVQNIVIGVQHKNGTFKGSFNKISTTKEEFNMDVMHYVKVKVEDTLPTLNVPYSYHEITTTKFRISSSDGYYCTYSGKDDSNNALYLEGDCVNSIPSQILKIDNVIPENSQFTTDSTPRTFQSIKTKQLTLALTTVKITSLTGESLEGRMMYTIGEVETFAPKGLQTFTLNAKVNTVEITYQVTDGIITGSVEKVNSSSFTSTHLFVLQATTAGNVNDYSTKIADGFYRISSTTNTVTPANNVCTLPTDTTKYNEFDCNLYAKNRQNKLKLVSSNAVVDLTNLNLSSFEEADLIGATQIKHLTVNKLKTYTKAITFSVCSIDELSFDSTLDTQYFFDSTALKTSKGNPKAIFVLSEKSTLMTDTNLHKQQISSNPLYYRVQQTSDNNCTLPLEGDFEEWDCSKYAERNPTTTAYLRLVSKRGTLNLNSSKIIHFTSVIFDTKDTFYTFSVSEKTTDKLWFDEFTFVKGVDRMLFDTPMKFTKLTVGSSMSFAVFKEDLQIENNLIGTLDSDFLCVIASGKKFEGPSTFKSIAIGSGSDATFARITKGTTLDCTYHSGNFKELDCRKELDQNNFYTFVSNPFTLNFDETIVNYGLEATNFASMKYTHDSTTNIFTLNSPRNLIFQDLTISKIVKINSPITVNGLVYFNQKLDGTSMQFSTRQLTLSLGKNANITVMYDGDSTYSPSPKSTTVDKNIITLYNGTQSGIKPIYLNKDSCQNNIYYFKTELSKCKCILKQPKIDSERSTYEEETADSCITSDSVNLYSLEIPSTINTVQIIRDMSIYSDLNYESANGVTFTSTTSVTITFNSLHVVKPISFGPNIKVTVTSIDFSSVGDGYLLVENSEGITLPSQITYGVILVKKSVTTPTSDKVCELYNEIQRRVFGYGLSEGCECLNQKGDCNVNEYSKYYNLKITESTQLTNNFKSLNIISSVQTALIQISSKEETQKEISTVDVSKLTQLDQLRIGKNIKIGNFKNTQTYTVFEDILPTTSETTKTNGYIYNSIKTMPDNQYKVVNCGDNTNVFYRAFKSTTDITCDCKFSQFDVDCTKNPSVFHLMLDTASNNKYTLSYSWKDVKLTSTVTTPMNEITVSNSGNTILVENIDFKLIATQTTQTIKAVFQTMSSAYIISSNVKVFSTDNKQNYPLFVSTDLFADMNYITCNGINRYFASGAPKHCDCVIQNKEGGLNYKDCPHHSTQYNANTGASEVTLLHNWFSLTSTSDIESSILNMGGKSATTIYIKTQTEIKGAVGGPTKIDTDGTNYVLVSTTSTPITVNTNKCSLYCVSYTTGISDTINSANCSTNHNRISVGNRCRCSILDDGKTFSETDCNHDAEKNGFDLYVTKSTQKIALSKTFNSLMIKNDENVELTSTDNQISFTKVEATNNIKFSLQTIISTLSQIKTNTVVTFTRSATITKLNPKTAGFVVYLNTLNEEKLTINELEGVTNCMDVVYSPNANIVAGNNQNLVVLNGKSTLRSGVCTKTDLVKCYFVKEQTNIYDDQFSTVNCPCDNHIDGDTTDNKCQIIVESGVSSNVYTLAHDVIATMLLNKNMEFKSNALYSIDTLTLSISTSPNTLTATDTEIVIKELIIQTDTTIIGNVNIMKETGNKKVTLTRNTKEITISTFQFSDISSTSTNGYKLISGTSSFNLNCRKCSLNGEETISTITLGNSNEYIFNEKSKTTITKLSVSLDGDLNELIVNGDVVFANILKSDYTNILVYPIVIANLTNSSLVTSQITGDTNGIQVMCKNLVVLGAVSSTTQICTANGYEEVNKIDNATANCLSPTTICKLSIESDTSSDISKNYDSVICAASTCTIGTIKPGVTKLILVGKNKSNKFIITEPPKFQIQATNCVLEISNDSNLAVLNDVTIVKSEGILNLASSHLVSITSSESVIINGDVIVDSDMTVTKMLTLTTGSLSVKATLTFDSLNVITKTFKALTVNNLTQSGTSGTISADKYYNHYAKYYTKCGPVESILTSHTDYKTEEQICITTSDSQIDINTNEAFVNHRNLNCKSLTHTIYINSPKVSCSNEVKLTPKVVINTVSTFYGNFDLSNLVPLNDITFVNVAHLKCVNDETIKGKVIMRGSGNVEGCSYVIHNSLETIPITSVPTIELINFGVFDLTSNIDTFKLVISNKDFDKTIQINSNITTLNVENVVSTANYVLINSLFPIKGGEIGSTNFFKCNNKKVVHGTSTMFSCDDFNFDVKYTSETPENDPAQGCVNSNGVNCIANVVVNSEYALGTLNLKDLNSKTIKVTSNVNKMINVDINANVESVYLESKESNSGFIFTERLPMYTTVKDSTLKVVSSTSSAYTFNHIVFLHSENSFIELNNLELDIWEMNCSNVKLNLITANIYTPIRVTNLEVSKTRMNVYESINIATLTVIDTYPDVALFTIMQNIENIIIENGVEKDEGVCKYIVDYLSVSVKPILSKNINSLMKSNRIYVGECSFALSKCTAVDTVECNIDVHENGIYQFTSVCPDSSVEIDLTNVSCPTSPIINGILEDKYYQITVPDGAKLQSSTTSPIEIQNLIINKSVTLTSPYILNLINNTDNLKVAPDCTLNINAHTQIVNLALKGQTSVDISQTGSLSFIDTIQQKYNLKSLNIKGNEQTITGPTVELSVDEITFAATTSTNSIINVNKFNLESTKSITFVPGVRSTHIPLINTVVSMTAPTKDFDNISMVCDSKTLIYNGNTQSAFQCPDDVLCTFNKEGDCKRTSLTTTNFIQRYIITIPSTVNDVIQLEDNSKVTKGYDVVNVKKSGAKIKVENGGIYVFNISASSVEISCADETAKIPCYVIINNLNKDSYGVVLSGKNMELKENTTIENLVANVVISGDITLSSFEVTSLTIRVKDGGIMRVKQYASMKLLTLEKNSTVYSSDSFDTDEVIYNGGQILIDADNTEAVLNVNIFNINNDVISLAKNECIHPITRKSFVDSTIVITVPELVWKGKVVFNSQTTMEYYDCSFSKLDLCGSGEAEHKCENIECDTIKGDSRAICYCTYNPEIKQDCSLACPITENTDCVFEPSQTSTALFNKITIPTTNTLVINKLFKFFVMKMSQNINIRATKSLNIYQITDEGENGAGTITIDSSADITIDSIRLTQSSSILTIKANALTTQELYVINGATLNINSEVTLPTSQSGFEFDTNLTNVPSVTRQIYFGKDAKINLLENAYFTIQGPTTKDQITNKFDATYNKMTLDECTVTLDADYIGKVTKNYPNVVFNFEVIGEVIINKATVMYKDKDPSNKNVTFILNNDVSHITTTEFSTKNVIDDQNYALIVGQSNAVLDKTAIPELSCDLTSEFSGKVSSETKWKRSQCPCNGETCIVNTESVVNTVNYEVTNITFAKYYTTNGLLEGTSANISELISLGGTTEVKVINSNIEMVTMEKKGIISFTKPMKVPIINGLENSGTIDVKTHSLTTKSITNVDLSISTGSILLEKETTGNFNGRTITVAASGRLDIYSSKIIFDDKTNFNVKVEAGQPALISVDDDALGDTLSITNAHYKVTIPSGSSGKIFTVLRVLSPINTANFEFTEDSTTPGGSVKTQLKSGTFSFKEACNGVVLTDLPNEQITCPEDRMARVVEKFEFPMYMIAVIIIFVLVLAVIVALLIAYVVHVYIVRKRNMKVFEEGEEIDVDEKKQDEEIKNQDNKPIEPTNEVKKEIVLAPVPFEVPLANDQKTTSVLDKTSESGSGSNSGSKKD</sequence>
<evidence type="ECO:0008006" key="5">
    <source>
        <dbReference type="Google" id="ProtNLM"/>
    </source>
</evidence>